<protein>
    <recommendedName>
        <fullName evidence="6">Tetraspanin</fullName>
    </recommendedName>
</protein>
<keyword evidence="8" id="KW-1185">Reference proteome</keyword>
<dbReference type="PANTHER" id="PTHR19282:SF527">
    <property type="entry name" value="TETRASPANIN"/>
    <property type="match status" value="1"/>
</dbReference>
<evidence type="ECO:0000313" key="7">
    <source>
        <dbReference type="EMBL" id="KAK2178154.1"/>
    </source>
</evidence>
<keyword evidence="3 6" id="KW-0812">Transmembrane</keyword>
<dbReference type="Pfam" id="PF00335">
    <property type="entry name" value="Tetraspanin"/>
    <property type="match status" value="1"/>
</dbReference>
<evidence type="ECO:0000256" key="4">
    <source>
        <dbReference type="ARBA" id="ARBA00022989"/>
    </source>
</evidence>
<evidence type="ECO:0000313" key="8">
    <source>
        <dbReference type="Proteomes" id="UP001209878"/>
    </source>
</evidence>
<feature type="transmembrane region" description="Helical" evidence="6">
    <location>
        <begin position="62"/>
        <end position="83"/>
    </location>
</feature>
<feature type="transmembrane region" description="Helical" evidence="6">
    <location>
        <begin position="20"/>
        <end position="42"/>
    </location>
</feature>
<evidence type="ECO:0000256" key="6">
    <source>
        <dbReference type="RuleBase" id="RU361218"/>
    </source>
</evidence>
<sequence>MSRLKQEPGSCVQCVEYIMYSINVLFFVIGGVTVGIGVWIIYDKDYMSPLFGTELMTVSAYLIVAGGVSLVLFSFVGCMAAFYQNKSLLLMYFVVMLLMFLILVIGGILASIFRSQVRDEIREYMKRSLINHYDVDLDKKYNRLITDAWDTAQKELHCCAVDEHSWNLYKGSEWYKKSAGKQLYERALVPESCCEKPDRAYNLEKCQKSQQGPPGKTSGQFNEFLHYRGCYRAGRDFVWEFSGYLIGMGFGIAIVMIAGMVFSLLLFRQID</sequence>
<dbReference type="SUPFAM" id="SSF48652">
    <property type="entry name" value="Tetraspanin"/>
    <property type="match status" value="1"/>
</dbReference>
<evidence type="ECO:0000256" key="2">
    <source>
        <dbReference type="ARBA" id="ARBA00006840"/>
    </source>
</evidence>
<comment type="similarity">
    <text evidence="2 6">Belongs to the tetraspanin (TM4SF) family.</text>
</comment>
<reference evidence="7" key="1">
    <citation type="journal article" date="2023" name="Mol. Biol. Evol.">
        <title>Third-Generation Sequencing Reveals the Adaptive Role of the Epigenome in Three Deep-Sea Polychaetes.</title>
        <authorList>
            <person name="Perez M."/>
            <person name="Aroh O."/>
            <person name="Sun Y."/>
            <person name="Lan Y."/>
            <person name="Juniper S.K."/>
            <person name="Young C.R."/>
            <person name="Angers B."/>
            <person name="Qian P.Y."/>
        </authorList>
    </citation>
    <scope>NUCLEOTIDE SEQUENCE</scope>
    <source>
        <strain evidence="7">R07B-5</strain>
    </source>
</reference>
<dbReference type="PRINTS" id="PR00259">
    <property type="entry name" value="TMFOUR"/>
</dbReference>
<evidence type="ECO:0000256" key="5">
    <source>
        <dbReference type="ARBA" id="ARBA00023136"/>
    </source>
</evidence>
<gene>
    <name evidence="7" type="ORF">NP493_559g00034</name>
</gene>
<accession>A0AAD9KVI7</accession>
<proteinExistence type="inferred from homology"/>
<dbReference type="Proteomes" id="UP001209878">
    <property type="component" value="Unassembled WGS sequence"/>
</dbReference>
<dbReference type="GO" id="GO:0005886">
    <property type="term" value="C:plasma membrane"/>
    <property type="evidence" value="ECO:0007669"/>
    <property type="project" value="TreeGrafter"/>
</dbReference>
<dbReference type="AlphaFoldDB" id="A0AAD9KVI7"/>
<organism evidence="7 8">
    <name type="scientific">Ridgeia piscesae</name>
    <name type="common">Tubeworm</name>
    <dbReference type="NCBI Taxonomy" id="27915"/>
    <lineage>
        <taxon>Eukaryota</taxon>
        <taxon>Metazoa</taxon>
        <taxon>Spiralia</taxon>
        <taxon>Lophotrochozoa</taxon>
        <taxon>Annelida</taxon>
        <taxon>Polychaeta</taxon>
        <taxon>Sedentaria</taxon>
        <taxon>Canalipalpata</taxon>
        <taxon>Sabellida</taxon>
        <taxon>Siboglinidae</taxon>
        <taxon>Ridgeia</taxon>
    </lineage>
</organism>
<dbReference type="InterPro" id="IPR000301">
    <property type="entry name" value="Tetraspanin_animals"/>
</dbReference>
<evidence type="ECO:0000256" key="3">
    <source>
        <dbReference type="ARBA" id="ARBA00022692"/>
    </source>
</evidence>
<keyword evidence="5 6" id="KW-0472">Membrane</keyword>
<dbReference type="InterPro" id="IPR008952">
    <property type="entry name" value="Tetraspanin_EC2_sf"/>
</dbReference>
<comment type="subcellular location">
    <subcellularLocation>
        <location evidence="1 6">Membrane</location>
        <topology evidence="1 6">Multi-pass membrane protein</topology>
    </subcellularLocation>
</comment>
<keyword evidence="4 6" id="KW-1133">Transmembrane helix</keyword>
<comment type="caution">
    <text evidence="7">The sequence shown here is derived from an EMBL/GenBank/DDBJ whole genome shotgun (WGS) entry which is preliminary data.</text>
</comment>
<dbReference type="EMBL" id="JAODUO010000558">
    <property type="protein sequence ID" value="KAK2178154.1"/>
    <property type="molecule type" value="Genomic_DNA"/>
</dbReference>
<feature type="transmembrane region" description="Helical" evidence="6">
    <location>
        <begin position="90"/>
        <end position="113"/>
    </location>
</feature>
<dbReference type="Gene3D" id="1.10.1450.10">
    <property type="entry name" value="Tetraspanin"/>
    <property type="match status" value="1"/>
</dbReference>
<dbReference type="PANTHER" id="PTHR19282">
    <property type="entry name" value="TETRASPANIN"/>
    <property type="match status" value="1"/>
</dbReference>
<name>A0AAD9KVI7_RIDPI</name>
<feature type="transmembrane region" description="Helical" evidence="6">
    <location>
        <begin position="244"/>
        <end position="267"/>
    </location>
</feature>
<evidence type="ECO:0000256" key="1">
    <source>
        <dbReference type="ARBA" id="ARBA00004141"/>
    </source>
</evidence>
<dbReference type="InterPro" id="IPR018499">
    <property type="entry name" value="Tetraspanin/Peripherin"/>
</dbReference>
<dbReference type="PIRSF" id="PIRSF002419">
    <property type="entry name" value="Tetraspanin"/>
    <property type="match status" value="1"/>
</dbReference>